<evidence type="ECO:0000259" key="1">
    <source>
        <dbReference type="Pfam" id="PF13546"/>
    </source>
</evidence>
<protein>
    <recommendedName>
        <fullName evidence="1">Transposase IS701-like DDE domain-containing protein</fullName>
    </recommendedName>
</protein>
<gene>
    <name evidence="2" type="ORF">J2S13_002327</name>
</gene>
<organism evidence="2 3">
    <name type="scientific">Oikeobacillus pervagus</name>
    <dbReference type="NCBI Taxonomy" id="1325931"/>
    <lineage>
        <taxon>Bacteria</taxon>
        <taxon>Bacillati</taxon>
        <taxon>Bacillota</taxon>
        <taxon>Bacilli</taxon>
        <taxon>Bacillales</taxon>
        <taxon>Bacillaceae</taxon>
        <taxon>Oikeobacillus</taxon>
    </lineage>
</organism>
<reference evidence="2" key="1">
    <citation type="submission" date="2023-07" db="EMBL/GenBank/DDBJ databases">
        <title>Genomic Encyclopedia of Type Strains, Phase IV (KMG-IV): sequencing the most valuable type-strain genomes for metagenomic binning, comparative biology and taxonomic classification.</title>
        <authorList>
            <person name="Goeker M."/>
        </authorList>
    </citation>
    <scope>NUCLEOTIDE SEQUENCE</scope>
    <source>
        <strain evidence="2">DSM 23947</strain>
    </source>
</reference>
<dbReference type="Pfam" id="PF13546">
    <property type="entry name" value="DDE_5"/>
    <property type="match status" value="1"/>
</dbReference>
<evidence type="ECO:0000313" key="3">
    <source>
        <dbReference type="Proteomes" id="UP001237207"/>
    </source>
</evidence>
<proteinExistence type="predicted"/>
<evidence type="ECO:0000313" key="2">
    <source>
        <dbReference type="EMBL" id="MDQ0215907.1"/>
    </source>
</evidence>
<feature type="domain" description="Transposase IS701-like DDE" evidence="1">
    <location>
        <begin position="82"/>
        <end position="271"/>
    </location>
</feature>
<accession>A0AAJ1T2C8</accession>
<dbReference type="SUPFAM" id="SSF53098">
    <property type="entry name" value="Ribonuclease H-like"/>
    <property type="match status" value="1"/>
</dbReference>
<comment type="caution">
    <text evidence="2">The sequence shown here is derived from an EMBL/GenBank/DDBJ whole genome shotgun (WGS) entry which is preliminary data.</text>
</comment>
<dbReference type="Proteomes" id="UP001237207">
    <property type="component" value="Unassembled WGS sequence"/>
</dbReference>
<dbReference type="EMBL" id="JAUSUC010000030">
    <property type="protein sequence ID" value="MDQ0215907.1"/>
    <property type="molecule type" value="Genomic_DNA"/>
</dbReference>
<dbReference type="InterPro" id="IPR038721">
    <property type="entry name" value="IS701-like_DDE_dom"/>
</dbReference>
<dbReference type="AlphaFoldDB" id="A0AAJ1T2C8"/>
<dbReference type="RefSeq" id="WP_307257905.1">
    <property type="nucleotide sequence ID" value="NZ_JAUSUC010000030.1"/>
</dbReference>
<keyword evidence="3" id="KW-1185">Reference proteome</keyword>
<sequence>MRGKTKEIEKVFQTHGFSIGSIIRDVMGIFNFRSLCHKAGFSKQQGYSVTDIITLMLVFPLMLIDSINAFYKSEFKKVTTMQKDAIYRLKNNEKMPWRNLLYHVSKQFQKLVNPSKKVAKNSAFIFDDTIDSRVGRRIENVSYVHNHVAGKKKTTLGFKNLTLGFFDGKSFMPLDFSLHSEKPLKKKYRKEQYKKERKAQTNGAKRKKECKVDKITNSIRMLKRAVKHGFKANYVLVDSWFPSKDFIQSVRKMKEGMMHVVCAVRKDFRKYTYNGEKLNAKELLKTLKKEGKEKRSRKRSLRYFEVTVYYEGIDETVNLYFCRFPYQKNWRLFLSTDRSLSFLETMEIYSIRWTIEVFFKETKQQLQLGKCKSRDFDAQIAHVTTTYILYAFLSYFRRVNDYESLGGLFEEIKNDMVEKNLAERLWEMFDELIQIVIVAISESGVVDLKSFKESEEYAYIKGGIRGQVPCPPNRQPPL</sequence>
<name>A0AAJ1T2C8_9BACI</name>
<dbReference type="InterPro" id="IPR012337">
    <property type="entry name" value="RNaseH-like_sf"/>
</dbReference>